<accession>A0AAD6TX36</accession>
<feature type="domain" description="Major facilitator superfamily (MFS) profile" evidence="7">
    <location>
        <begin position="1"/>
        <end position="229"/>
    </location>
</feature>
<keyword evidence="3 6" id="KW-0812">Transmembrane</keyword>
<dbReference type="InterPro" id="IPR050360">
    <property type="entry name" value="MFS_Sugar_Transporters"/>
</dbReference>
<protein>
    <recommendedName>
        <fullName evidence="7">Major facilitator superfamily (MFS) profile domain-containing protein</fullName>
    </recommendedName>
</protein>
<dbReference type="PANTHER" id="PTHR48022">
    <property type="entry name" value="PLASTIDIC GLUCOSE TRANSPORTER 4"/>
    <property type="match status" value="1"/>
</dbReference>
<name>A0AAD6TX36_9AGAR</name>
<evidence type="ECO:0000313" key="8">
    <source>
        <dbReference type="EMBL" id="KAJ7079380.1"/>
    </source>
</evidence>
<dbReference type="EMBL" id="JARJCN010000060">
    <property type="protein sequence ID" value="KAJ7079380.1"/>
    <property type="molecule type" value="Genomic_DNA"/>
</dbReference>
<dbReference type="GO" id="GO:0005351">
    <property type="term" value="F:carbohydrate:proton symporter activity"/>
    <property type="evidence" value="ECO:0007669"/>
    <property type="project" value="TreeGrafter"/>
</dbReference>
<dbReference type="PROSITE" id="PS50850">
    <property type="entry name" value="MFS"/>
    <property type="match status" value="1"/>
</dbReference>
<evidence type="ECO:0000256" key="6">
    <source>
        <dbReference type="SAM" id="Phobius"/>
    </source>
</evidence>
<dbReference type="GO" id="GO:0016020">
    <property type="term" value="C:membrane"/>
    <property type="evidence" value="ECO:0007669"/>
    <property type="project" value="UniProtKB-SubCell"/>
</dbReference>
<dbReference type="Pfam" id="PF00083">
    <property type="entry name" value="Sugar_tr"/>
    <property type="match status" value="1"/>
</dbReference>
<dbReference type="PANTHER" id="PTHR48022:SF17">
    <property type="entry name" value="HEXOSE TRANSPORTER"/>
    <property type="match status" value="1"/>
</dbReference>
<dbReference type="SUPFAM" id="SSF103473">
    <property type="entry name" value="MFS general substrate transporter"/>
    <property type="match status" value="1"/>
</dbReference>
<evidence type="ECO:0000256" key="2">
    <source>
        <dbReference type="ARBA" id="ARBA00010992"/>
    </source>
</evidence>
<dbReference type="InterPro" id="IPR020846">
    <property type="entry name" value="MFS_dom"/>
</dbReference>
<evidence type="ECO:0000313" key="9">
    <source>
        <dbReference type="Proteomes" id="UP001222325"/>
    </source>
</evidence>
<dbReference type="InterPro" id="IPR005828">
    <property type="entry name" value="MFS_sugar_transport-like"/>
</dbReference>
<reference evidence="8" key="1">
    <citation type="submission" date="2023-03" db="EMBL/GenBank/DDBJ databases">
        <title>Massive genome expansion in bonnet fungi (Mycena s.s.) driven by repeated elements and novel gene families across ecological guilds.</title>
        <authorList>
            <consortium name="Lawrence Berkeley National Laboratory"/>
            <person name="Harder C.B."/>
            <person name="Miyauchi S."/>
            <person name="Viragh M."/>
            <person name="Kuo A."/>
            <person name="Thoen E."/>
            <person name="Andreopoulos B."/>
            <person name="Lu D."/>
            <person name="Skrede I."/>
            <person name="Drula E."/>
            <person name="Henrissat B."/>
            <person name="Morin E."/>
            <person name="Kohler A."/>
            <person name="Barry K."/>
            <person name="LaButti K."/>
            <person name="Morin E."/>
            <person name="Salamov A."/>
            <person name="Lipzen A."/>
            <person name="Mereny Z."/>
            <person name="Hegedus B."/>
            <person name="Baldrian P."/>
            <person name="Stursova M."/>
            <person name="Weitz H."/>
            <person name="Taylor A."/>
            <person name="Grigoriev I.V."/>
            <person name="Nagy L.G."/>
            <person name="Martin F."/>
            <person name="Kauserud H."/>
        </authorList>
    </citation>
    <scope>NUCLEOTIDE SEQUENCE</scope>
    <source>
        <strain evidence="8">CBHHK173m</strain>
    </source>
</reference>
<keyword evidence="5 6" id="KW-0472">Membrane</keyword>
<feature type="transmembrane region" description="Helical" evidence="6">
    <location>
        <begin position="69"/>
        <end position="86"/>
    </location>
</feature>
<keyword evidence="9" id="KW-1185">Reference proteome</keyword>
<evidence type="ECO:0000259" key="7">
    <source>
        <dbReference type="PROSITE" id="PS50850"/>
    </source>
</evidence>
<dbReference type="AlphaFoldDB" id="A0AAD6TX36"/>
<sequence>MIGGIIAMQDWLDNFGSFDPSGVLGIGTNGMCLRTGDKSLVVSILSAGTFFGALLAFPMGDKVGRKWGIIYSCILFALGVGLQLSTQWATFVVGRVIAGLGVGLVSCLIIPMYQSECSPKNIRGMIVGLYQLTITIGALLAATVLNATKDQQNHNAWRTPVAVQFAWVAILGGGMFFLPESPRYLLHKGRVDAARAALGRLINRSADSPRARLIRRDIPVHGDVYQQEI</sequence>
<dbReference type="InterPro" id="IPR036259">
    <property type="entry name" value="MFS_trans_sf"/>
</dbReference>
<feature type="transmembrane region" description="Helical" evidence="6">
    <location>
        <begin position="92"/>
        <end position="113"/>
    </location>
</feature>
<evidence type="ECO:0000256" key="4">
    <source>
        <dbReference type="ARBA" id="ARBA00022989"/>
    </source>
</evidence>
<evidence type="ECO:0000256" key="1">
    <source>
        <dbReference type="ARBA" id="ARBA00004141"/>
    </source>
</evidence>
<dbReference type="Proteomes" id="UP001222325">
    <property type="component" value="Unassembled WGS sequence"/>
</dbReference>
<proteinExistence type="inferred from homology"/>
<evidence type="ECO:0000256" key="5">
    <source>
        <dbReference type="ARBA" id="ARBA00023136"/>
    </source>
</evidence>
<dbReference type="Gene3D" id="1.20.1250.20">
    <property type="entry name" value="MFS general substrate transporter like domains"/>
    <property type="match status" value="1"/>
</dbReference>
<keyword evidence="4 6" id="KW-1133">Transmembrane helix</keyword>
<feature type="transmembrane region" description="Helical" evidence="6">
    <location>
        <begin position="157"/>
        <end position="178"/>
    </location>
</feature>
<feature type="transmembrane region" description="Helical" evidence="6">
    <location>
        <begin position="39"/>
        <end position="57"/>
    </location>
</feature>
<comment type="similarity">
    <text evidence="2">Belongs to the major facilitator superfamily. Sugar transporter (TC 2.A.1.1) family.</text>
</comment>
<comment type="caution">
    <text evidence="8">The sequence shown here is derived from an EMBL/GenBank/DDBJ whole genome shotgun (WGS) entry which is preliminary data.</text>
</comment>
<comment type="subcellular location">
    <subcellularLocation>
        <location evidence="1">Membrane</location>
        <topology evidence="1">Multi-pass membrane protein</topology>
    </subcellularLocation>
</comment>
<evidence type="ECO:0000256" key="3">
    <source>
        <dbReference type="ARBA" id="ARBA00022692"/>
    </source>
</evidence>
<gene>
    <name evidence="8" type="ORF">B0H15DRAFT_999456</name>
</gene>
<feature type="transmembrane region" description="Helical" evidence="6">
    <location>
        <begin position="125"/>
        <end position="145"/>
    </location>
</feature>
<organism evidence="8 9">
    <name type="scientific">Mycena belliarum</name>
    <dbReference type="NCBI Taxonomy" id="1033014"/>
    <lineage>
        <taxon>Eukaryota</taxon>
        <taxon>Fungi</taxon>
        <taxon>Dikarya</taxon>
        <taxon>Basidiomycota</taxon>
        <taxon>Agaricomycotina</taxon>
        <taxon>Agaricomycetes</taxon>
        <taxon>Agaricomycetidae</taxon>
        <taxon>Agaricales</taxon>
        <taxon>Marasmiineae</taxon>
        <taxon>Mycenaceae</taxon>
        <taxon>Mycena</taxon>
    </lineage>
</organism>